<dbReference type="Pfam" id="PF00650">
    <property type="entry name" value="CRAL_TRIO"/>
    <property type="match status" value="1"/>
</dbReference>
<organism evidence="2 3">
    <name type="scientific">Sarocladium strictum</name>
    <name type="common">Black bundle disease fungus</name>
    <name type="synonym">Acremonium strictum</name>
    <dbReference type="NCBI Taxonomy" id="5046"/>
    <lineage>
        <taxon>Eukaryota</taxon>
        <taxon>Fungi</taxon>
        <taxon>Dikarya</taxon>
        <taxon>Ascomycota</taxon>
        <taxon>Pezizomycotina</taxon>
        <taxon>Sordariomycetes</taxon>
        <taxon>Hypocreomycetidae</taxon>
        <taxon>Hypocreales</taxon>
        <taxon>Sarocladiaceae</taxon>
        <taxon>Sarocladium</taxon>
    </lineage>
</organism>
<dbReference type="SMART" id="SM01100">
    <property type="entry name" value="CRAL_TRIO_N"/>
    <property type="match status" value="1"/>
</dbReference>
<dbReference type="Pfam" id="PF03765">
    <property type="entry name" value="CRAL_TRIO_N"/>
    <property type="match status" value="1"/>
</dbReference>
<evidence type="ECO:0000259" key="1">
    <source>
        <dbReference type="PROSITE" id="PS50191"/>
    </source>
</evidence>
<comment type="caution">
    <text evidence="2">The sequence shown here is derived from an EMBL/GenBank/DDBJ whole genome shotgun (WGS) entry which is preliminary data.</text>
</comment>
<reference evidence="2" key="1">
    <citation type="submission" date="2022-10" db="EMBL/GenBank/DDBJ databases">
        <title>Determination and structural analysis of whole genome sequence of Sarocladium strictum F4-1.</title>
        <authorList>
            <person name="Hu L."/>
            <person name="Jiang Y."/>
        </authorList>
    </citation>
    <scope>NUCLEOTIDE SEQUENCE</scope>
    <source>
        <strain evidence="2">F4-1</strain>
    </source>
</reference>
<dbReference type="AlphaFoldDB" id="A0AA39GLE0"/>
<keyword evidence="3" id="KW-1185">Reference proteome</keyword>
<proteinExistence type="predicted"/>
<dbReference type="CDD" id="cd00170">
    <property type="entry name" value="SEC14"/>
    <property type="match status" value="1"/>
</dbReference>
<dbReference type="SMART" id="SM00516">
    <property type="entry name" value="SEC14"/>
    <property type="match status" value="1"/>
</dbReference>
<dbReference type="InterPro" id="IPR001251">
    <property type="entry name" value="CRAL-TRIO_dom"/>
</dbReference>
<dbReference type="Gene3D" id="3.40.525.10">
    <property type="entry name" value="CRAL-TRIO lipid binding domain"/>
    <property type="match status" value="1"/>
</dbReference>
<dbReference type="EMBL" id="JAPDFR010000002">
    <property type="protein sequence ID" value="KAK0389141.1"/>
    <property type="molecule type" value="Genomic_DNA"/>
</dbReference>
<name>A0AA39GLE0_SARSR</name>
<dbReference type="InterPro" id="IPR052432">
    <property type="entry name" value="PITP/CRAL-TRIO"/>
</dbReference>
<sequence length="393" mass="44840">MATMTLTSVESIEPGNLGNLSPDQERALQEAWVHLLRLCGNQDVKHGAPDKSPIFMAHLKDKSPDHFRKSLWESTLGDNPDALVLRFLRARKWDVTKGVEMLVSAVNWRDERQIFKSIVGGGEGVGLKAKRTPDEEAFMAQYRSGKAYVRGADKDGHPVYIIKVRLHDPNKQPASVMEDFALHNIETLRPMARSRKDKVCLIFDLTGFGLRNMDFHFIKFLISILEARYPETLNVVLVHNAPFVFWGIWNVIKHWLDPVIASKINFTSGSKGMAQFIPKDNLQKCYGGDDKYEYKYAEPVVGENECMQSEEKKVKILGERDELAEQFVQHTVEWVSLDPVSELGQEKNRQRGDVIRDLEENSWQLDPYIRSTTFYHRAGVLGRQGEVNLTAAR</sequence>
<gene>
    <name evidence="2" type="ORF">NLU13_2716</name>
</gene>
<dbReference type="InterPro" id="IPR036273">
    <property type="entry name" value="CRAL/TRIO_N_dom_sf"/>
</dbReference>
<dbReference type="PROSITE" id="PS50191">
    <property type="entry name" value="CRAL_TRIO"/>
    <property type="match status" value="1"/>
</dbReference>
<evidence type="ECO:0000313" key="2">
    <source>
        <dbReference type="EMBL" id="KAK0389141.1"/>
    </source>
</evidence>
<dbReference type="PANTHER" id="PTHR46590:SF1">
    <property type="entry name" value="PHOSPHATIDYLINOSITOL TRANSFER PROTEIN CSR1"/>
    <property type="match status" value="1"/>
</dbReference>
<feature type="domain" description="CRAL-TRIO" evidence="1">
    <location>
        <begin position="135"/>
        <end position="294"/>
    </location>
</feature>
<evidence type="ECO:0000313" key="3">
    <source>
        <dbReference type="Proteomes" id="UP001175261"/>
    </source>
</evidence>
<dbReference type="Proteomes" id="UP001175261">
    <property type="component" value="Unassembled WGS sequence"/>
</dbReference>
<dbReference type="PANTHER" id="PTHR46590">
    <property type="entry name" value="PHOSPHATIDYLINOSITOL TRANSFER PROTEIN CSR1-RELATED"/>
    <property type="match status" value="1"/>
</dbReference>
<accession>A0AA39GLE0</accession>
<dbReference type="SUPFAM" id="SSF46938">
    <property type="entry name" value="CRAL/TRIO N-terminal domain"/>
    <property type="match status" value="1"/>
</dbReference>
<dbReference type="InterPro" id="IPR011074">
    <property type="entry name" value="CRAL/TRIO_N_dom"/>
</dbReference>
<dbReference type="SUPFAM" id="SSF52087">
    <property type="entry name" value="CRAL/TRIO domain"/>
    <property type="match status" value="1"/>
</dbReference>
<protein>
    <recommendedName>
        <fullName evidence="1">CRAL-TRIO domain-containing protein</fullName>
    </recommendedName>
</protein>
<dbReference type="InterPro" id="IPR036865">
    <property type="entry name" value="CRAL-TRIO_dom_sf"/>
</dbReference>